<protein>
    <submittedName>
        <fullName evidence="1">Post-transcriptional regulator</fullName>
    </submittedName>
</protein>
<accession>A0AAW9NSI0</accession>
<gene>
    <name evidence="1" type="ORF">P9B03_07460</name>
</gene>
<dbReference type="Proteomes" id="UP001344888">
    <property type="component" value="Unassembled WGS sequence"/>
</dbReference>
<dbReference type="RefSeq" id="WP_326122848.1">
    <property type="nucleotide sequence ID" value="NZ_JARSFG010000010.1"/>
</dbReference>
<dbReference type="InterPro" id="IPR025716">
    <property type="entry name" value="Post-transcriptional_regulator"/>
</dbReference>
<dbReference type="Pfam" id="PF13797">
    <property type="entry name" value="Post_transc_reg"/>
    <property type="match status" value="1"/>
</dbReference>
<dbReference type="EMBL" id="JARSFG010000010">
    <property type="protein sequence ID" value="MEC1178314.1"/>
    <property type="molecule type" value="Genomic_DNA"/>
</dbReference>
<proteinExistence type="predicted"/>
<dbReference type="AlphaFoldDB" id="A0AAW9NSI0"/>
<comment type="caution">
    <text evidence="1">The sequence shown here is derived from an EMBL/GenBank/DDBJ whole genome shotgun (WGS) entry which is preliminary data.</text>
</comment>
<keyword evidence="2" id="KW-1185">Reference proteome</keyword>
<name>A0AAW9NSI0_9BACL</name>
<sequence>MTIRYKELFDHVDVVLQSKLEEFHFLQYQSLTEEELWNYCIDRKWRKKEIASLSISEVVATIFDLTASEVLNYHRFVSHQALDLQSELAAVLFNSGNADI</sequence>
<reference evidence="1 2" key="1">
    <citation type="submission" date="2023-03" db="EMBL/GenBank/DDBJ databases">
        <title>Bacillus Genome Sequencing.</title>
        <authorList>
            <person name="Dunlap C."/>
        </authorList>
    </citation>
    <scope>NUCLEOTIDE SEQUENCE [LARGE SCALE GENOMIC DNA]</scope>
    <source>
        <strain evidence="1 2">B-59205</strain>
    </source>
</reference>
<organism evidence="1 2">
    <name type="scientific">Metasolibacillus meyeri</name>
    <dbReference type="NCBI Taxonomy" id="1071052"/>
    <lineage>
        <taxon>Bacteria</taxon>
        <taxon>Bacillati</taxon>
        <taxon>Bacillota</taxon>
        <taxon>Bacilli</taxon>
        <taxon>Bacillales</taxon>
        <taxon>Caryophanaceae</taxon>
        <taxon>Metasolibacillus</taxon>
    </lineage>
</organism>
<evidence type="ECO:0000313" key="2">
    <source>
        <dbReference type="Proteomes" id="UP001344888"/>
    </source>
</evidence>
<evidence type="ECO:0000313" key="1">
    <source>
        <dbReference type="EMBL" id="MEC1178314.1"/>
    </source>
</evidence>